<evidence type="ECO:0000313" key="3">
    <source>
        <dbReference type="Proteomes" id="UP001634747"/>
    </source>
</evidence>
<keyword evidence="3" id="KW-1185">Reference proteome</keyword>
<dbReference type="Pfam" id="PF00903">
    <property type="entry name" value="Glyoxalase"/>
    <property type="match status" value="1"/>
</dbReference>
<protein>
    <submittedName>
        <fullName evidence="2">Bleomycin resistance family protein</fullName>
    </submittedName>
</protein>
<dbReference type="RefSeq" id="WP_263412356.1">
    <property type="nucleotide sequence ID" value="NZ_BAABBH010000001.1"/>
</dbReference>
<dbReference type="CDD" id="cd16355">
    <property type="entry name" value="VOC_like"/>
    <property type="match status" value="1"/>
</dbReference>
<accession>A0ABW9KK74</accession>
<evidence type="ECO:0000259" key="1">
    <source>
        <dbReference type="PROSITE" id="PS51819"/>
    </source>
</evidence>
<evidence type="ECO:0000313" key="2">
    <source>
        <dbReference type="EMBL" id="MFN2976154.1"/>
    </source>
</evidence>
<reference evidence="2 3" key="1">
    <citation type="submission" date="2024-12" db="EMBL/GenBank/DDBJ databases">
        <authorList>
            <person name="Lee Y."/>
        </authorList>
    </citation>
    <scope>NUCLEOTIDE SEQUENCE [LARGE SCALE GENOMIC DNA]</scope>
    <source>
        <strain evidence="2 3">03SUJ4</strain>
    </source>
</reference>
<dbReference type="SUPFAM" id="SSF54593">
    <property type="entry name" value="Glyoxalase/Bleomycin resistance protein/Dihydroxybiphenyl dioxygenase"/>
    <property type="match status" value="1"/>
</dbReference>
<dbReference type="InterPro" id="IPR037523">
    <property type="entry name" value="VOC_core"/>
</dbReference>
<proteinExistence type="predicted"/>
<dbReference type="Gene3D" id="3.10.180.10">
    <property type="entry name" value="2,3-Dihydroxybiphenyl 1,2-Dioxygenase, domain 1"/>
    <property type="match status" value="1"/>
</dbReference>
<dbReference type="InterPro" id="IPR029068">
    <property type="entry name" value="Glyas_Bleomycin-R_OHBP_Dase"/>
</dbReference>
<feature type="domain" description="VOC" evidence="1">
    <location>
        <begin position="3"/>
        <end position="132"/>
    </location>
</feature>
<gene>
    <name evidence="2" type="ORF">ACK2TP_10295</name>
</gene>
<name>A0ABW9KK74_9BACT</name>
<comment type="caution">
    <text evidence="2">The sequence shown here is derived from an EMBL/GenBank/DDBJ whole genome shotgun (WGS) entry which is preliminary data.</text>
</comment>
<dbReference type="Proteomes" id="UP001634747">
    <property type="component" value="Unassembled WGS sequence"/>
</dbReference>
<sequence>MKALGLNPVLNVSDLQASFAWFEQWGWRKLWDFHTPPTFGAVGSGKTVIFLCQNGQGGRGRGANTTTFQHEGDTQADQGVWMSVWVDDAVAVYQQCLTAGLDITFPPTDMPWGARETHLRHPDGHVFRISQNLELD</sequence>
<dbReference type="PROSITE" id="PS51819">
    <property type="entry name" value="VOC"/>
    <property type="match status" value="1"/>
</dbReference>
<dbReference type="EMBL" id="JBJYXY010000001">
    <property type="protein sequence ID" value="MFN2976154.1"/>
    <property type="molecule type" value="Genomic_DNA"/>
</dbReference>
<organism evidence="2 3">
    <name type="scientific">Terriglobus aquaticus</name>
    <dbReference type="NCBI Taxonomy" id="940139"/>
    <lineage>
        <taxon>Bacteria</taxon>
        <taxon>Pseudomonadati</taxon>
        <taxon>Acidobacteriota</taxon>
        <taxon>Terriglobia</taxon>
        <taxon>Terriglobales</taxon>
        <taxon>Acidobacteriaceae</taxon>
        <taxon>Terriglobus</taxon>
    </lineage>
</organism>
<dbReference type="InterPro" id="IPR004360">
    <property type="entry name" value="Glyas_Fos-R_dOase_dom"/>
</dbReference>